<gene>
    <name evidence="3" type="ORF">H8E23_12550</name>
</gene>
<evidence type="ECO:0000313" key="3">
    <source>
        <dbReference type="EMBL" id="MBC8362215.1"/>
    </source>
</evidence>
<comment type="caution">
    <text evidence="3">The sequence shown here is derived from an EMBL/GenBank/DDBJ whole genome shotgun (WGS) entry which is preliminary data.</text>
</comment>
<keyword evidence="1 3" id="KW-0238">DNA-binding</keyword>
<dbReference type="AlphaFoldDB" id="A0A8J6NTC8"/>
<protein>
    <submittedName>
        <fullName evidence="3">AbrB/MazE/SpoVT family DNA-binding domain-containing protein</fullName>
    </submittedName>
</protein>
<dbReference type="PROSITE" id="PS51740">
    <property type="entry name" value="SPOVT_ABRB"/>
    <property type="match status" value="1"/>
</dbReference>
<organism evidence="3 4">
    <name type="scientific">Candidatus Desulfatibia profunda</name>
    <dbReference type="NCBI Taxonomy" id="2841695"/>
    <lineage>
        <taxon>Bacteria</taxon>
        <taxon>Pseudomonadati</taxon>
        <taxon>Thermodesulfobacteriota</taxon>
        <taxon>Desulfobacteria</taxon>
        <taxon>Desulfobacterales</taxon>
        <taxon>Desulfobacterales incertae sedis</taxon>
        <taxon>Candidatus Desulfatibia</taxon>
    </lineage>
</organism>
<accession>A0A8J6NTC8</accession>
<dbReference type="InterPro" id="IPR037914">
    <property type="entry name" value="SpoVT-AbrB_sf"/>
</dbReference>
<dbReference type="SUPFAM" id="SSF89447">
    <property type="entry name" value="AbrB/MazE/MraZ-like"/>
    <property type="match status" value="1"/>
</dbReference>
<evidence type="ECO:0000313" key="4">
    <source>
        <dbReference type="Proteomes" id="UP000603434"/>
    </source>
</evidence>
<proteinExistence type="predicted"/>
<dbReference type="SMART" id="SM00966">
    <property type="entry name" value="SpoVT_AbrB"/>
    <property type="match status" value="1"/>
</dbReference>
<dbReference type="Pfam" id="PF04014">
    <property type="entry name" value="MazE_antitoxin"/>
    <property type="match status" value="1"/>
</dbReference>
<dbReference type="Gene3D" id="2.10.260.10">
    <property type="match status" value="1"/>
</dbReference>
<sequence length="73" mass="8102">MKAKVAERGQVTIPKALRERLGIRPGTILEFSEELGRLVVVKADLADPVDQVYGQLGRGRRTDEVMIELRGEA</sequence>
<dbReference type="GO" id="GO:0003677">
    <property type="term" value="F:DNA binding"/>
    <property type="evidence" value="ECO:0007669"/>
    <property type="project" value="UniProtKB-UniRule"/>
</dbReference>
<dbReference type="Proteomes" id="UP000603434">
    <property type="component" value="Unassembled WGS sequence"/>
</dbReference>
<evidence type="ECO:0000256" key="1">
    <source>
        <dbReference type="PROSITE-ProRule" id="PRU01076"/>
    </source>
</evidence>
<reference evidence="3 4" key="1">
    <citation type="submission" date="2020-08" db="EMBL/GenBank/DDBJ databases">
        <title>Bridging the membrane lipid divide: bacteria of the FCB group superphylum have the potential to synthesize archaeal ether lipids.</title>
        <authorList>
            <person name="Villanueva L."/>
            <person name="Von Meijenfeldt F.A.B."/>
            <person name="Westbye A.B."/>
            <person name="Yadav S."/>
            <person name="Hopmans E.C."/>
            <person name="Dutilh B.E."/>
            <person name="Sinninghe Damste J.S."/>
        </authorList>
    </citation>
    <scope>NUCLEOTIDE SEQUENCE [LARGE SCALE GENOMIC DNA]</scope>
    <source>
        <strain evidence="3">NIOZ-UU30</strain>
    </source>
</reference>
<evidence type="ECO:0000259" key="2">
    <source>
        <dbReference type="PROSITE" id="PS51740"/>
    </source>
</evidence>
<feature type="domain" description="SpoVT-AbrB" evidence="2">
    <location>
        <begin position="1"/>
        <end position="45"/>
    </location>
</feature>
<dbReference type="EMBL" id="JACNJH010000176">
    <property type="protein sequence ID" value="MBC8362215.1"/>
    <property type="molecule type" value="Genomic_DNA"/>
</dbReference>
<dbReference type="InterPro" id="IPR007159">
    <property type="entry name" value="SpoVT-AbrB_dom"/>
</dbReference>
<name>A0A8J6NTC8_9BACT</name>
<dbReference type="NCBIfam" id="TIGR01439">
    <property type="entry name" value="lp_hng_hel_AbrB"/>
    <property type="match status" value="1"/>
</dbReference>